<evidence type="ECO:0000313" key="6">
    <source>
        <dbReference type="Proteomes" id="UP001493487"/>
    </source>
</evidence>
<dbReference type="PANTHER" id="PTHR46797:SF23">
    <property type="entry name" value="HTH-TYPE TRANSCRIPTIONAL REGULATOR SUTR"/>
    <property type="match status" value="1"/>
</dbReference>
<keyword evidence="3" id="KW-0804">Transcription</keyword>
<dbReference type="PANTHER" id="PTHR46797">
    <property type="entry name" value="HTH-TYPE TRANSCRIPTIONAL REGULATOR"/>
    <property type="match status" value="1"/>
</dbReference>
<dbReference type="Gene3D" id="1.10.260.40">
    <property type="entry name" value="lambda repressor-like DNA-binding domains"/>
    <property type="match status" value="1"/>
</dbReference>
<dbReference type="SMART" id="SM00530">
    <property type="entry name" value="HTH_XRE"/>
    <property type="match status" value="1"/>
</dbReference>
<name>A0ABV1KZA4_9BACL</name>
<accession>A0ABV1KZA4</accession>
<evidence type="ECO:0000256" key="3">
    <source>
        <dbReference type="ARBA" id="ARBA00023163"/>
    </source>
</evidence>
<organism evidence="5 6">
    <name type="scientific">Cohnella silvisoli</name>
    <dbReference type="NCBI Taxonomy" id="2873699"/>
    <lineage>
        <taxon>Bacteria</taxon>
        <taxon>Bacillati</taxon>
        <taxon>Bacillota</taxon>
        <taxon>Bacilli</taxon>
        <taxon>Bacillales</taxon>
        <taxon>Paenibacillaceae</taxon>
        <taxon>Cohnella</taxon>
    </lineage>
</organism>
<gene>
    <name evidence="5" type="ORF">QJS35_23625</name>
</gene>
<evidence type="ECO:0000259" key="4">
    <source>
        <dbReference type="PROSITE" id="PS50943"/>
    </source>
</evidence>
<feature type="domain" description="HTH cro/C1-type" evidence="4">
    <location>
        <begin position="12"/>
        <end position="66"/>
    </location>
</feature>
<proteinExistence type="predicted"/>
<evidence type="ECO:0000313" key="5">
    <source>
        <dbReference type="EMBL" id="MEQ4485380.1"/>
    </source>
</evidence>
<keyword evidence="6" id="KW-1185">Reference proteome</keyword>
<evidence type="ECO:0000256" key="1">
    <source>
        <dbReference type="ARBA" id="ARBA00023015"/>
    </source>
</evidence>
<dbReference type="InterPro" id="IPR050807">
    <property type="entry name" value="TransReg_Diox_bact_type"/>
</dbReference>
<comment type="caution">
    <text evidence="5">The sequence shown here is derived from an EMBL/GenBank/DDBJ whole genome shotgun (WGS) entry which is preliminary data.</text>
</comment>
<dbReference type="InterPro" id="IPR010982">
    <property type="entry name" value="Lambda_DNA-bd_dom_sf"/>
</dbReference>
<dbReference type="CDD" id="cd00093">
    <property type="entry name" value="HTH_XRE"/>
    <property type="match status" value="1"/>
</dbReference>
<reference evidence="5 6" key="1">
    <citation type="journal article" date="2023" name="Genome Announc.">
        <title>Pan-Genome Analyses of the Genus Cohnella and Proposal of the Novel Species Cohnella silvisoli sp. nov., Isolated from Forest Soil.</title>
        <authorList>
            <person name="Wang C."/>
            <person name="Mao L."/>
            <person name="Bao G."/>
            <person name="Zhu H."/>
        </authorList>
    </citation>
    <scope>NUCLEOTIDE SEQUENCE [LARGE SCALE GENOMIC DNA]</scope>
    <source>
        <strain evidence="5 6">NL03-T5-1</strain>
    </source>
</reference>
<protein>
    <submittedName>
        <fullName evidence="5">Helix-turn-helix transcriptional regulator</fullName>
    </submittedName>
</protein>
<keyword evidence="2" id="KW-0238">DNA-binding</keyword>
<dbReference type="SUPFAM" id="SSF47413">
    <property type="entry name" value="lambda repressor-like DNA-binding domains"/>
    <property type="match status" value="1"/>
</dbReference>
<sequence length="115" mass="13314">MADITKKVGERIRLLRITKGFSREKLSELSDINANYIGQVERGEKNLTIETLQKLIRGMSVTLEELFRHLDPMEKKDVLGEIMEDLSARSPEDQAVVLQLLRTMFDWEEKKHGKS</sequence>
<evidence type="ECO:0000256" key="2">
    <source>
        <dbReference type="ARBA" id="ARBA00023125"/>
    </source>
</evidence>
<dbReference type="RefSeq" id="WP_232187697.1">
    <property type="nucleotide sequence ID" value="NZ_JAIOAP010000014.1"/>
</dbReference>
<dbReference type="Pfam" id="PF01381">
    <property type="entry name" value="HTH_3"/>
    <property type="match status" value="1"/>
</dbReference>
<dbReference type="EMBL" id="JASKHM010000015">
    <property type="protein sequence ID" value="MEQ4485380.1"/>
    <property type="molecule type" value="Genomic_DNA"/>
</dbReference>
<dbReference type="Proteomes" id="UP001493487">
    <property type="component" value="Unassembled WGS sequence"/>
</dbReference>
<keyword evidence="1" id="KW-0805">Transcription regulation</keyword>
<dbReference type="PROSITE" id="PS50943">
    <property type="entry name" value="HTH_CROC1"/>
    <property type="match status" value="1"/>
</dbReference>
<dbReference type="InterPro" id="IPR001387">
    <property type="entry name" value="Cro/C1-type_HTH"/>
</dbReference>